<dbReference type="EMBL" id="LAZR01015366">
    <property type="protein sequence ID" value="KKM13505.1"/>
    <property type="molecule type" value="Genomic_DNA"/>
</dbReference>
<sequence>MITKKDAKEAFKTFQEYKHTETQKIKLLKIIPAEHRWEVIEEYERKTK</sequence>
<name>A0A0F9KE05_9ZZZZ</name>
<comment type="caution">
    <text evidence="1">The sequence shown here is derived from an EMBL/GenBank/DDBJ whole genome shotgun (WGS) entry which is preliminary data.</text>
</comment>
<dbReference type="AlphaFoldDB" id="A0A0F9KE05"/>
<accession>A0A0F9KE05</accession>
<reference evidence="1" key="1">
    <citation type="journal article" date="2015" name="Nature">
        <title>Complex archaea that bridge the gap between prokaryotes and eukaryotes.</title>
        <authorList>
            <person name="Spang A."/>
            <person name="Saw J.H."/>
            <person name="Jorgensen S.L."/>
            <person name="Zaremba-Niedzwiedzka K."/>
            <person name="Martijn J."/>
            <person name="Lind A.E."/>
            <person name="van Eijk R."/>
            <person name="Schleper C."/>
            <person name="Guy L."/>
            <person name="Ettema T.J."/>
        </authorList>
    </citation>
    <scope>NUCLEOTIDE SEQUENCE</scope>
</reference>
<proteinExistence type="predicted"/>
<protein>
    <submittedName>
        <fullName evidence="1">Uncharacterized protein</fullName>
    </submittedName>
</protein>
<organism evidence="1">
    <name type="scientific">marine sediment metagenome</name>
    <dbReference type="NCBI Taxonomy" id="412755"/>
    <lineage>
        <taxon>unclassified sequences</taxon>
        <taxon>metagenomes</taxon>
        <taxon>ecological metagenomes</taxon>
    </lineage>
</organism>
<evidence type="ECO:0000313" key="1">
    <source>
        <dbReference type="EMBL" id="KKM13505.1"/>
    </source>
</evidence>
<gene>
    <name evidence="1" type="ORF">LCGC14_1715590</name>
</gene>